<dbReference type="eggNOG" id="COG1835">
    <property type="taxonomic scope" value="Bacteria"/>
</dbReference>
<name>S3MWK1_9GAMM</name>
<dbReference type="Pfam" id="PF01757">
    <property type="entry name" value="Acyl_transf_3"/>
    <property type="match status" value="1"/>
</dbReference>
<dbReference type="PATRIC" id="fig|421052.3.peg.2823"/>
<dbReference type="PANTHER" id="PTHR23028">
    <property type="entry name" value="ACETYLTRANSFERASE"/>
    <property type="match status" value="1"/>
</dbReference>
<dbReference type="PANTHER" id="PTHR23028:SF134">
    <property type="entry name" value="PUTATIVE (AFU_ORTHOLOGUE AFUA_4G08520)-RELATED"/>
    <property type="match status" value="1"/>
</dbReference>
<dbReference type="Proteomes" id="UP000014568">
    <property type="component" value="Unassembled WGS sequence"/>
</dbReference>
<dbReference type="STRING" id="632955.GCA_000829675_00193"/>
<dbReference type="EMBL" id="ATGI01000035">
    <property type="protein sequence ID" value="EPF70848.1"/>
    <property type="molecule type" value="Genomic_DNA"/>
</dbReference>
<feature type="transmembrane region" description="Helical" evidence="1">
    <location>
        <begin position="297"/>
        <end position="320"/>
    </location>
</feature>
<feature type="transmembrane region" description="Helical" evidence="1">
    <location>
        <begin position="226"/>
        <end position="246"/>
    </location>
</feature>
<evidence type="ECO:0000313" key="3">
    <source>
        <dbReference type="EMBL" id="EPF70848.1"/>
    </source>
</evidence>
<dbReference type="OrthoDB" id="9767863at2"/>
<dbReference type="RefSeq" id="WP_016657271.1">
    <property type="nucleotide sequence ID" value="NZ_KE340354.1"/>
</dbReference>
<gene>
    <name evidence="3" type="ORF">F945_02887</name>
</gene>
<evidence type="ECO:0000313" key="4">
    <source>
        <dbReference type="Proteomes" id="UP000014568"/>
    </source>
</evidence>
<feature type="domain" description="Acyltransferase 3" evidence="2">
    <location>
        <begin position="8"/>
        <end position="344"/>
    </location>
</feature>
<keyword evidence="1" id="KW-0472">Membrane</keyword>
<reference evidence="3 4" key="1">
    <citation type="submission" date="2013-06" db="EMBL/GenBank/DDBJ databases">
        <title>The Genome Sequence of Acinetobacter rudis CIP 110305.</title>
        <authorList>
            <consortium name="The Broad Institute Genome Sequencing Platform"/>
            <consortium name="The Broad Institute Genome Sequencing Center for Infectious Disease"/>
            <person name="Cerqueira G."/>
            <person name="Feldgarden M."/>
            <person name="Courvalin P."/>
            <person name="Perichon B."/>
            <person name="Grillot-Courvalin C."/>
            <person name="Clermont D."/>
            <person name="Rocha E."/>
            <person name="Yoon E.-J."/>
            <person name="Nemec A."/>
            <person name="Young S.K."/>
            <person name="Zeng Q."/>
            <person name="Gargeya S."/>
            <person name="Fitzgerald M."/>
            <person name="Abouelleil A."/>
            <person name="Alvarado L."/>
            <person name="Berlin A.M."/>
            <person name="Chapman S.B."/>
            <person name="Dewar J."/>
            <person name="Goldberg J."/>
            <person name="Griggs A."/>
            <person name="Gujja S."/>
            <person name="Hansen M."/>
            <person name="Howarth C."/>
            <person name="Imamovic A."/>
            <person name="Larimer J."/>
            <person name="McCowan C."/>
            <person name="Murphy C."/>
            <person name="Pearson M."/>
            <person name="Priest M."/>
            <person name="Roberts A."/>
            <person name="Saif S."/>
            <person name="Shea T."/>
            <person name="Sykes S."/>
            <person name="Wortman J."/>
            <person name="Nusbaum C."/>
            <person name="Birren B."/>
        </authorList>
    </citation>
    <scope>NUCLEOTIDE SEQUENCE [LARGE SCALE GENOMIC DNA]</scope>
    <source>
        <strain evidence="3 4">CIP 110305</strain>
    </source>
</reference>
<feature type="transmembrane region" description="Helical" evidence="1">
    <location>
        <begin position="54"/>
        <end position="78"/>
    </location>
</feature>
<feature type="transmembrane region" description="Helical" evidence="1">
    <location>
        <begin position="159"/>
        <end position="180"/>
    </location>
</feature>
<dbReference type="GO" id="GO:0016747">
    <property type="term" value="F:acyltransferase activity, transferring groups other than amino-acyl groups"/>
    <property type="evidence" value="ECO:0007669"/>
    <property type="project" value="InterPro"/>
</dbReference>
<proteinExistence type="predicted"/>
<evidence type="ECO:0000259" key="2">
    <source>
        <dbReference type="Pfam" id="PF01757"/>
    </source>
</evidence>
<organism evidence="3 4">
    <name type="scientific">Acinetobacter rudis CIP 110305</name>
    <dbReference type="NCBI Taxonomy" id="421052"/>
    <lineage>
        <taxon>Bacteria</taxon>
        <taxon>Pseudomonadati</taxon>
        <taxon>Pseudomonadota</taxon>
        <taxon>Gammaproteobacteria</taxon>
        <taxon>Moraxellales</taxon>
        <taxon>Moraxellaceae</taxon>
        <taxon>Acinetobacter</taxon>
    </lineage>
</organism>
<accession>S3MWK1</accession>
<dbReference type="InterPro" id="IPR002656">
    <property type="entry name" value="Acyl_transf_3_dom"/>
</dbReference>
<comment type="caution">
    <text evidence="3">The sequence shown here is derived from an EMBL/GenBank/DDBJ whole genome shotgun (WGS) entry which is preliminary data.</text>
</comment>
<feature type="transmembrane region" description="Helical" evidence="1">
    <location>
        <begin position="131"/>
        <end position="152"/>
    </location>
</feature>
<feature type="transmembrane region" description="Helical" evidence="1">
    <location>
        <begin position="12"/>
        <end position="34"/>
    </location>
</feature>
<feature type="transmembrane region" description="Helical" evidence="1">
    <location>
        <begin position="332"/>
        <end position="352"/>
    </location>
</feature>
<keyword evidence="4" id="KW-1185">Reference proteome</keyword>
<feature type="transmembrane region" description="Helical" evidence="1">
    <location>
        <begin position="186"/>
        <end position="219"/>
    </location>
</feature>
<dbReference type="AlphaFoldDB" id="S3MWK1"/>
<dbReference type="InterPro" id="IPR050879">
    <property type="entry name" value="Acyltransferase_3"/>
</dbReference>
<dbReference type="HOGENOM" id="CLU_005679_13_8_6"/>
<keyword evidence="1" id="KW-1133">Transmembrane helix</keyword>
<sequence>MQKLNAAESIRGLASLVVVLSHLSLSFLPGLHRFDPPSTEIAWVNWIHHSPLGFLYSGTAAVYVFFVLSGYVLSYAIYKHQAQLNTQLKSMMIKRYPRLMIPVLSSCLITWLIVNSFQVDAQYTQAWLAEYLGQTVTLSQALYQGSIGAFLFAQSSVNWVLWTMQIEFFGSFLLFFLIYISQKSHALFFIASIVLPLMSYMVWGEGMLLGLSCFVIGLYIYRYAKLLSWPSAVLLMFIALYFAGVHQSSASYQWWVKLLGHRAYEYGNFLAGALLVYSVVMNVELSKYLDKKMLVLLGRWSFSIYLLHLPLLYLFGVPILNQLMFWQLNYSFAVAIALLLYMLLLIVSAAIFSRYIDQFAIKLAQKSIQLLHRQKTERLS</sequence>
<protein>
    <recommendedName>
        <fullName evidence="2">Acyltransferase 3 domain-containing protein</fullName>
    </recommendedName>
</protein>
<keyword evidence="1" id="KW-0812">Transmembrane</keyword>
<feature type="transmembrane region" description="Helical" evidence="1">
    <location>
        <begin position="99"/>
        <end position="119"/>
    </location>
</feature>
<evidence type="ECO:0000256" key="1">
    <source>
        <dbReference type="SAM" id="Phobius"/>
    </source>
</evidence>
<feature type="transmembrane region" description="Helical" evidence="1">
    <location>
        <begin position="266"/>
        <end position="285"/>
    </location>
</feature>